<dbReference type="AlphaFoldDB" id="A0A6N9YFM8"/>
<dbReference type="Pfam" id="PF01061">
    <property type="entry name" value="ABC2_membrane"/>
    <property type="match status" value="1"/>
</dbReference>
<dbReference type="GO" id="GO:0140359">
    <property type="term" value="F:ABC-type transporter activity"/>
    <property type="evidence" value="ECO:0007669"/>
    <property type="project" value="InterPro"/>
</dbReference>
<name>A0A6N9YFM8_9ACTN</name>
<dbReference type="InterPro" id="IPR000412">
    <property type="entry name" value="ABC_2_transport"/>
</dbReference>
<dbReference type="PANTHER" id="PTHR43229:SF2">
    <property type="entry name" value="NODULATION PROTEIN J"/>
    <property type="match status" value="1"/>
</dbReference>
<dbReference type="EMBL" id="JAAGOB010000001">
    <property type="protein sequence ID" value="NED93772.1"/>
    <property type="molecule type" value="Genomic_DNA"/>
</dbReference>
<dbReference type="InterPro" id="IPR047817">
    <property type="entry name" value="ABC2_TM_bact-type"/>
</dbReference>
<dbReference type="InterPro" id="IPR013525">
    <property type="entry name" value="ABC2_TM"/>
</dbReference>
<organism evidence="8 9">
    <name type="scientific">Phytoactinopolyspora alkaliphila</name>
    <dbReference type="NCBI Taxonomy" id="1783498"/>
    <lineage>
        <taxon>Bacteria</taxon>
        <taxon>Bacillati</taxon>
        <taxon>Actinomycetota</taxon>
        <taxon>Actinomycetes</taxon>
        <taxon>Jiangellales</taxon>
        <taxon>Jiangellaceae</taxon>
        <taxon>Phytoactinopolyspora</taxon>
    </lineage>
</organism>
<dbReference type="GO" id="GO:0043190">
    <property type="term" value="C:ATP-binding cassette (ABC) transporter complex"/>
    <property type="evidence" value="ECO:0007669"/>
    <property type="project" value="InterPro"/>
</dbReference>
<evidence type="ECO:0000256" key="3">
    <source>
        <dbReference type="ARBA" id="ARBA00022989"/>
    </source>
</evidence>
<keyword evidence="4 6" id="KW-0472">Membrane</keyword>
<sequence>MARALVERNVRAYKHGWITLLSGFFEPIFYLFSLGVGLGALIGEIDAGGGRAVAYASFVAPALMASAAMNGAVFDSTFNVFFKLKYQKLYDSVLSTPLGPRDVAVGEIGWALIRGLLYSTVFLFVAAVSGAVESWWGLLAVPAATLIGFAFAAVGMALTTFMRTWQDFEYVNLAILPMFLFSATFFPLATYPGVLQWVVQATPLYHGVALTRELMLGDIGSGILVHVLYLAVMGLAGVIASAHRVERLLLR</sequence>
<gene>
    <name evidence="8" type="ORF">G1H11_00395</name>
</gene>
<evidence type="ECO:0000259" key="7">
    <source>
        <dbReference type="PROSITE" id="PS51012"/>
    </source>
</evidence>
<feature type="transmembrane region" description="Helical" evidence="6">
    <location>
        <begin position="219"/>
        <end position="242"/>
    </location>
</feature>
<feature type="transmembrane region" description="Helical" evidence="6">
    <location>
        <begin position="135"/>
        <end position="158"/>
    </location>
</feature>
<protein>
    <recommendedName>
        <fullName evidence="6">Transport permease protein</fullName>
    </recommendedName>
</protein>
<keyword evidence="3 6" id="KW-1133">Transmembrane helix</keyword>
<feature type="domain" description="ABC transmembrane type-2" evidence="7">
    <location>
        <begin position="18"/>
        <end position="248"/>
    </location>
</feature>
<dbReference type="PIRSF" id="PIRSF006648">
    <property type="entry name" value="DrrB"/>
    <property type="match status" value="1"/>
</dbReference>
<accession>A0A6N9YFM8</accession>
<dbReference type="InterPro" id="IPR051784">
    <property type="entry name" value="Nod_factor_ABC_transporter"/>
</dbReference>
<comment type="subcellular location">
    <subcellularLocation>
        <location evidence="6">Cell membrane</location>
        <topology evidence="6">Multi-pass membrane protein</topology>
    </subcellularLocation>
    <subcellularLocation>
        <location evidence="1">Membrane</location>
        <topology evidence="1">Multi-pass membrane protein</topology>
    </subcellularLocation>
</comment>
<comment type="caution">
    <text evidence="8">The sequence shown here is derived from an EMBL/GenBank/DDBJ whole genome shotgun (WGS) entry which is preliminary data.</text>
</comment>
<dbReference type="PANTHER" id="PTHR43229">
    <property type="entry name" value="NODULATION PROTEIN J"/>
    <property type="match status" value="1"/>
</dbReference>
<evidence type="ECO:0000256" key="4">
    <source>
        <dbReference type="ARBA" id="ARBA00023136"/>
    </source>
</evidence>
<proteinExistence type="inferred from homology"/>
<keyword evidence="6" id="KW-0813">Transport</keyword>
<dbReference type="PRINTS" id="PR00164">
    <property type="entry name" value="ABC2TRNSPORT"/>
</dbReference>
<evidence type="ECO:0000256" key="2">
    <source>
        <dbReference type="ARBA" id="ARBA00022692"/>
    </source>
</evidence>
<keyword evidence="5" id="KW-0046">Antibiotic resistance</keyword>
<reference evidence="8 9" key="1">
    <citation type="submission" date="2020-02" db="EMBL/GenBank/DDBJ databases">
        <authorList>
            <person name="Li X.-J."/>
            <person name="Feng X.-M."/>
        </authorList>
    </citation>
    <scope>NUCLEOTIDE SEQUENCE [LARGE SCALE GENOMIC DNA]</scope>
    <source>
        <strain evidence="8 9">CGMCC 4.7225</strain>
    </source>
</reference>
<evidence type="ECO:0000256" key="6">
    <source>
        <dbReference type="RuleBase" id="RU361157"/>
    </source>
</evidence>
<evidence type="ECO:0000313" key="8">
    <source>
        <dbReference type="EMBL" id="NED93772.1"/>
    </source>
</evidence>
<evidence type="ECO:0000256" key="1">
    <source>
        <dbReference type="ARBA" id="ARBA00004141"/>
    </source>
</evidence>
<feature type="transmembrane region" description="Helical" evidence="6">
    <location>
        <begin position="103"/>
        <end position="129"/>
    </location>
</feature>
<evidence type="ECO:0000313" key="9">
    <source>
        <dbReference type="Proteomes" id="UP000469185"/>
    </source>
</evidence>
<feature type="transmembrane region" description="Helical" evidence="6">
    <location>
        <begin position="170"/>
        <end position="199"/>
    </location>
</feature>
<keyword evidence="6" id="KW-1003">Cell membrane</keyword>
<keyword evidence="9" id="KW-1185">Reference proteome</keyword>
<dbReference type="GO" id="GO:0046677">
    <property type="term" value="P:response to antibiotic"/>
    <property type="evidence" value="ECO:0007669"/>
    <property type="project" value="UniProtKB-KW"/>
</dbReference>
<feature type="transmembrane region" description="Helical" evidence="6">
    <location>
        <begin position="20"/>
        <end position="42"/>
    </location>
</feature>
<dbReference type="Proteomes" id="UP000469185">
    <property type="component" value="Unassembled WGS sequence"/>
</dbReference>
<feature type="transmembrane region" description="Helical" evidence="6">
    <location>
        <begin position="54"/>
        <end position="82"/>
    </location>
</feature>
<keyword evidence="2 6" id="KW-0812">Transmembrane</keyword>
<dbReference type="PROSITE" id="PS51012">
    <property type="entry name" value="ABC_TM2"/>
    <property type="match status" value="1"/>
</dbReference>
<evidence type="ECO:0000256" key="5">
    <source>
        <dbReference type="ARBA" id="ARBA00023251"/>
    </source>
</evidence>
<comment type="similarity">
    <text evidence="6">Belongs to the ABC-2 integral membrane protein family.</text>
</comment>